<sequence length="96" mass="11612">MLEDWIKIGKRRRKLIDKLIALDSRRSLEQLSKWTVSNLERELFLFEHCPNYIPTIYIQDNNKYLSVKNDERITRLINHAKANNIWDECPKKGKWV</sequence>
<evidence type="ECO:0000313" key="1">
    <source>
        <dbReference type="EMBL" id="KKM92756.1"/>
    </source>
</evidence>
<comment type="caution">
    <text evidence="1">The sequence shown here is derived from an EMBL/GenBank/DDBJ whole genome shotgun (WGS) entry which is preliminary data.</text>
</comment>
<dbReference type="EMBL" id="LAZR01006352">
    <property type="protein sequence ID" value="KKM92756.1"/>
    <property type="molecule type" value="Genomic_DNA"/>
</dbReference>
<organism evidence="1">
    <name type="scientific">marine sediment metagenome</name>
    <dbReference type="NCBI Taxonomy" id="412755"/>
    <lineage>
        <taxon>unclassified sequences</taxon>
        <taxon>metagenomes</taxon>
        <taxon>ecological metagenomes</taxon>
    </lineage>
</organism>
<name>A0A0F9M0A4_9ZZZZ</name>
<dbReference type="AlphaFoldDB" id="A0A0F9M0A4"/>
<gene>
    <name evidence="1" type="ORF">LCGC14_1215280</name>
</gene>
<reference evidence="1" key="1">
    <citation type="journal article" date="2015" name="Nature">
        <title>Complex archaea that bridge the gap between prokaryotes and eukaryotes.</title>
        <authorList>
            <person name="Spang A."/>
            <person name="Saw J.H."/>
            <person name="Jorgensen S.L."/>
            <person name="Zaremba-Niedzwiedzka K."/>
            <person name="Martijn J."/>
            <person name="Lind A.E."/>
            <person name="van Eijk R."/>
            <person name="Schleper C."/>
            <person name="Guy L."/>
            <person name="Ettema T.J."/>
        </authorList>
    </citation>
    <scope>NUCLEOTIDE SEQUENCE</scope>
</reference>
<proteinExistence type="predicted"/>
<accession>A0A0F9M0A4</accession>
<protein>
    <submittedName>
        <fullName evidence="1">Uncharacterized protein</fullName>
    </submittedName>
</protein>